<evidence type="ECO:0000256" key="12">
    <source>
        <dbReference type="HAMAP-Rule" id="MF_00848"/>
    </source>
</evidence>
<evidence type="ECO:0000313" key="14">
    <source>
        <dbReference type="EMBL" id="CAD84645.1"/>
    </source>
</evidence>
<dbReference type="Pfam" id="PF16326">
    <property type="entry name" value="ABC_tran_CTD"/>
    <property type="match status" value="1"/>
</dbReference>
<dbReference type="Pfam" id="PF12848">
    <property type="entry name" value="ABC_tran_Xtn"/>
    <property type="match status" value="1"/>
</dbReference>
<evidence type="ECO:0000256" key="4">
    <source>
        <dbReference type="ARBA" id="ARBA00022741"/>
    </source>
</evidence>
<dbReference type="STRING" id="228410.NE0734"/>
<dbReference type="GO" id="GO:0043022">
    <property type="term" value="F:ribosome binding"/>
    <property type="evidence" value="ECO:0007669"/>
    <property type="project" value="UniProtKB-UniRule"/>
</dbReference>
<comment type="subcellular location">
    <subcellularLocation>
        <location evidence="12">Cytoplasm</location>
    </subcellularLocation>
    <text evidence="12">Associates with ribosomes.</text>
</comment>
<dbReference type="HOGENOM" id="CLU_000604_36_0_4"/>
<dbReference type="PROSITE" id="PS50893">
    <property type="entry name" value="ABC_TRANSPORTER_2"/>
    <property type="match status" value="2"/>
</dbReference>
<evidence type="ECO:0000256" key="1">
    <source>
        <dbReference type="ARBA" id="ARBA00022475"/>
    </source>
</evidence>
<keyword evidence="5 12" id="KW-0227">DNA damage</keyword>
<evidence type="ECO:0000256" key="2">
    <source>
        <dbReference type="ARBA" id="ARBA00022490"/>
    </source>
</evidence>
<keyword evidence="12" id="KW-0175">Coiled coil</keyword>
<dbReference type="InterPro" id="IPR017871">
    <property type="entry name" value="ABC_transporter-like_CS"/>
</dbReference>
<dbReference type="InterPro" id="IPR032781">
    <property type="entry name" value="ABC_tran_Xtn"/>
</dbReference>
<dbReference type="GO" id="GO:0005737">
    <property type="term" value="C:cytoplasm"/>
    <property type="evidence" value="ECO:0007669"/>
    <property type="project" value="UniProtKB-SubCell"/>
</dbReference>
<evidence type="ECO:0000256" key="11">
    <source>
        <dbReference type="ARBA" id="ARBA00061478"/>
    </source>
</evidence>
<feature type="domain" description="ABC transporter" evidence="13">
    <location>
        <begin position="4"/>
        <end position="255"/>
    </location>
</feature>
<dbReference type="InterPro" id="IPR037118">
    <property type="entry name" value="Val-tRNA_synth_C_sf"/>
</dbReference>
<reference evidence="14 15" key="1">
    <citation type="journal article" date="2003" name="J. Bacteriol.">
        <title>Complete genome sequence of the ammonia-oxidizing bacterium and obligate chemolithoautotroph Nitrosomonas europaea.</title>
        <authorList>
            <person name="Chain P."/>
            <person name="Lamerdin J."/>
            <person name="Larimer F."/>
            <person name="Regala W."/>
            <person name="Land M."/>
            <person name="Hauser L."/>
            <person name="Hooper A."/>
            <person name="Klotz M."/>
            <person name="Norton J."/>
            <person name="Sayavedra-Soto L."/>
            <person name="Arciero D."/>
            <person name="Hommes N."/>
            <person name="Whittaker M."/>
            <person name="Arp D."/>
        </authorList>
    </citation>
    <scope>NUCLEOTIDE SEQUENCE [LARGE SCALE GENOMIC DNA]</scope>
    <source>
        <strain evidence="15">ATCC 19718 / CIP 103999 / KCTC 2705 / NBRC 14298</strain>
    </source>
</reference>
<keyword evidence="7 12" id="KW-0067">ATP-binding</keyword>
<evidence type="ECO:0000313" key="15">
    <source>
        <dbReference type="Proteomes" id="UP000001416"/>
    </source>
</evidence>
<dbReference type="FunFam" id="3.40.50.300:FF:000011">
    <property type="entry name" value="Putative ABC transporter ATP-binding component"/>
    <property type="match status" value="1"/>
</dbReference>
<dbReference type="eggNOG" id="COG0488">
    <property type="taxonomic scope" value="Bacteria"/>
</dbReference>
<dbReference type="InterPro" id="IPR051309">
    <property type="entry name" value="ABCF_ATPase"/>
</dbReference>
<keyword evidence="9 12" id="KW-0234">DNA repair</keyword>
<evidence type="ECO:0000259" key="13">
    <source>
        <dbReference type="PROSITE" id="PS50893"/>
    </source>
</evidence>
<proteinExistence type="inferred from homology"/>
<keyword evidence="1" id="KW-1003">Cell membrane</keyword>
<dbReference type="InterPro" id="IPR003439">
    <property type="entry name" value="ABC_transporter-like_ATP-bd"/>
</dbReference>
<accession>Q82WE8</accession>
<dbReference type="Gene3D" id="3.40.50.300">
    <property type="entry name" value="P-loop containing nucleotide triphosphate hydrolases"/>
    <property type="match status" value="2"/>
</dbReference>
<dbReference type="GO" id="GO:0003677">
    <property type="term" value="F:DNA binding"/>
    <property type="evidence" value="ECO:0007669"/>
    <property type="project" value="UniProtKB-UniRule"/>
</dbReference>
<dbReference type="PhylomeDB" id="Q82WE8"/>
<comment type="catalytic activity">
    <reaction evidence="10 12">
        <text>ATP + H2O = ADP + phosphate + H(+)</text>
        <dbReference type="Rhea" id="RHEA:13065"/>
        <dbReference type="ChEBI" id="CHEBI:15377"/>
        <dbReference type="ChEBI" id="CHEBI:15378"/>
        <dbReference type="ChEBI" id="CHEBI:30616"/>
        <dbReference type="ChEBI" id="CHEBI:43474"/>
        <dbReference type="ChEBI" id="CHEBI:456216"/>
    </reaction>
</comment>
<name>Q82WE8_NITEU</name>
<dbReference type="InterPro" id="IPR043686">
    <property type="entry name" value="Uup"/>
</dbReference>
<dbReference type="Pfam" id="PF00005">
    <property type="entry name" value="ABC_tran"/>
    <property type="match status" value="2"/>
</dbReference>
<dbReference type="PANTHER" id="PTHR42855:SF1">
    <property type="entry name" value="ABC TRANSPORTER DOMAIN-CONTAINING PROTEIN"/>
    <property type="match status" value="1"/>
</dbReference>
<evidence type="ECO:0000256" key="8">
    <source>
        <dbReference type="ARBA" id="ARBA00023125"/>
    </source>
</evidence>
<dbReference type="InterPro" id="IPR003593">
    <property type="entry name" value="AAA+_ATPase"/>
</dbReference>
<evidence type="ECO:0000256" key="5">
    <source>
        <dbReference type="ARBA" id="ARBA00022763"/>
    </source>
</evidence>
<dbReference type="RefSeq" id="WP_011111352.1">
    <property type="nucleotide sequence ID" value="NC_004757.1"/>
</dbReference>
<dbReference type="Proteomes" id="UP000001416">
    <property type="component" value="Chromosome"/>
</dbReference>
<dbReference type="FunFam" id="3.40.50.300:FF:000309">
    <property type="entry name" value="ABC transporter ATP-binding protein"/>
    <property type="match status" value="1"/>
</dbReference>
<dbReference type="GO" id="GO:0016887">
    <property type="term" value="F:ATP hydrolysis activity"/>
    <property type="evidence" value="ECO:0007669"/>
    <property type="project" value="UniProtKB-UniRule"/>
</dbReference>
<protein>
    <recommendedName>
        <fullName evidence="12">ATP-binding protein Uup</fullName>
        <ecNumber evidence="12">3.6.1.-</ecNumber>
    </recommendedName>
</protein>
<dbReference type="PANTHER" id="PTHR42855">
    <property type="entry name" value="ABC TRANSPORTER ATP-BINDING SUBUNIT"/>
    <property type="match status" value="1"/>
</dbReference>
<dbReference type="HAMAP" id="MF_00848">
    <property type="entry name" value="Uup"/>
    <property type="match status" value="1"/>
</dbReference>
<feature type="binding site" evidence="12">
    <location>
        <begin position="354"/>
        <end position="361"/>
    </location>
    <ligand>
        <name>ATP</name>
        <dbReference type="ChEBI" id="CHEBI:30616"/>
        <label>2</label>
    </ligand>
</feature>
<dbReference type="SMART" id="SM00382">
    <property type="entry name" value="AAA"/>
    <property type="match status" value="2"/>
</dbReference>
<keyword evidence="8 12" id="KW-0238">DNA-binding</keyword>
<dbReference type="Gene3D" id="1.10.287.380">
    <property type="entry name" value="Valyl-tRNA synthetase, C-terminal domain"/>
    <property type="match status" value="1"/>
</dbReference>
<sequence>MPLLTLDNACLAFGHHALLDHAALQLDPGERIGLIGRNGAGKSSLLRVLAGEIKLDDGQLWVAPGMNVAYIPQEPTLDESASVFAEVARGLGTLAQTLLDYHEVSHALGEEGADTKALLDRMQHLQGVLEAQNGWSLHHKVETVINRLELPEDAIAGTLSGGARKRVALARALVVSPNVLLLDEPTNHLDFSSIEWLEETLQNFPGSVIFITHDRRFLDNVATRIIELDRGELKSFAGNFSAYQQKKAELMEVESVHNRKFDKVLDQEEVWIRKGIQARRTRNEGRVRRLEALRLERAARRERIGNVNFRVDAGQHSGQLVAELEHVTKSFGDKTIIQDFSCRIMRGDRIGLLGPNGAGKSTLLKLILGELQPDSGMVRLGTRLSVAYFDQLREQLNEDMTLVDSISQGSEFIEIDGKRRHVISYLEDFLFPPQRARSPVKSLSGGERNRLLLARLFTRPANVLILDEPTNDLDIETLELLETLLQDYTGTLFLVSHDRAFIDNVVTQAIVFEGNGHLREYAGGYQEWLQSRSATKAIRKENSDSPVPVAGLGQIRKDKSSLPAGLSYQETNELAALPGKIDVLEQEQIVVTRKLSDPALYKNNHNEAMELQARAAALEKELSLYYTRWEALEHKQTMAESARKKN</sequence>
<dbReference type="EMBL" id="AL954747">
    <property type="protein sequence ID" value="CAD84645.1"/>
    <property type="molecule type" value="Genomic_DNA"/>
</dbReference>
<dbReference type="InterPro" id="IPR027417">
    <property type="entry name" value="P-loop_NTPase"/>
</dbReference>
<organism evidence="14 15">
    <name type="scientific">Nitrosomonas europaea (strain ATCC 19718 / CIP 103999 / KCTC 2705 / NBRC 14298)</name>
    <dbReference type="NCBI Taxonomy" id="228410"/>
    <lineage>
        <taxon>Bacteria</taxon>
        <taxon>Pseudomonadati</taxon>
        <taxon>Pseudomonadota</taxon>
        <taxon>Betaproteobacteria</taxon>
        <taxon>Nitrosomonadales</taxon>
        <taxon>Nitrosomonadaceae</taxon>
        <taxon>Nitrosomonas</taxon>
    </lineage>
</organism>
<keyword evidence="15" id="KW-1185">Reference proteome</keyword>
<comment type="function">
    <text evidence="12">Probably plays a role in ribosome assembly or function. May be involved in resolution of branched DNA intermediates that result from template switching in postreplication gaps. Binds DNA and has ATPase activity.</text>
</comment>
<dbReference type="GO" id="GO:0005524">
    <property type="term" value="F:ATP binding"/>
    <property type="evidence" value="ECO:0007669"/>
    <property type="project" value="UniProtKB-UniRule"/>
</dbReference>
<keyword evidence="3 12" id="KW-0677">Repeat</keyword>
<dbReference type="GeneID" id="87103927"/>
<evidence type="ECO:0000256" key="9">
    <source>
        <dbReference type="ARBA" id="ARBA00023204"/>
    </source>
</evidence>
<dbReference type="AlphaFoldDB" id="Q82WE8"/>
<keyword evidence="4 12" id="KW-0547">Nucleotide-binding</keyword>
<dbReference type="CDD" id="cd03221">
    <property type="entry name" value="ABCF_EF-3"/>
    <property type="match status" value="2"/>
</dbReference>
<feature type="binding site" evidence="12">
    <location>
        <begin position="36"/>
        <end position="43"/>
    </location>
    <ligand>
        <name>ATP</name>
        <dbReference type="ChEBI" id="CHEBI:30616"/>
        <label>1</label>
    </ligand>
</feature>
<feature type="coiled-coil region" evidence="12">
    <location>
        <begin position="601"/>
        <end position="628"/>
    </location>
</feature>
<dbReference type="KEGG" id="neu:NE0734"/>
<evidence type="ECO:0000256" key="10">
    <source>
        <dbReference type="ARBA" id="ARBA00049360"/>
    </source>
</evidence>
<evidence type="ECO:0000256" key="3">
    <source>
        <dbReference type="ARBA" id="ARBA00022737"/>
    </source>
</evidence>
<dbReference type="OrthoDB" id="9762051at2"/>
<evidence type="ECO:0000256" key="7">
    <source>
        <dbReference type="ARBA" id="ARBA00022840"/>
    </source>
</evidence>
<evidence type="ECO:0000256" key="6">
    <source>
        <dbReference type="ARBA" id="ARBA00022801"/>
    </source>
</evidence>
<dbReference type="GO" id="GO:0006281">
    <property type="term" value="P:DNA repair"/>
    <property type="evidence" value="ECO:0007669"/>
    <property type="project" value="UniProtKB-KW"/>
</dbReference>
<keyword evidence="2 12" id="KW-0963">Cytoplasm</keyword>
<dbReference type="EC" id="3.6.1.-" evidence="12"/>
<gene>
    <name evidence="14" type="primary">abcZ</name>
    <name evidence="12" type="synonym">uup</name>
    <name evidence="14" type="ordered locus">NE0734</name>
</gene>
<comment type="similarity">
    <text evidence="11 12">Belongs to the ABC transporter superfamily. ABCF family. Uup subfamily.</text>
</comment>
<dbReference type="InterPro" id="IPR032524">
    <property type="entry name" value="ABC_tran_C"/>
</dbReference>
<keyword evidence="1" id="KW-0472">Membrane</keyword>
<dbReference type="SUPFAM" id="SSF52540">
    <property type="entry name" value="P-loop containing nucleoside triphosphate hydrolases"/>
    <property type="match status" value="2"/>
</dbReference>
<dbReference type="PROSITE" id="PS00211">
    <property type="entry name" value="ABC_TRANSPORTER_1"/>
    <property type="match status" value="1"/>
</dbReference>
<keyword evidence="6 12" id="KW-0378">Hydrolase</keyword>
<feature type="domain" description="ABC transporter" evidence="13">
    <location>
        <begin position="322"/>
        <end position="540"/>
    </location>
</feature>